<accession>A0ACC2MZQ2</accession>
<comment type="caution">
    <text evidence="1">The sequence shown here is derived from an EMBL/GenBank/DDBJ whole genome shotgun (WGS) entry which is preliminary data.</text>
</comment>
<name>A0ACC2MZQ2_9HYME</name>
<organism evidence="1 2">
    <name type="scientific">Eretmocerus hayati</name>
    <dbReference type="NCBI Taxonomy" id="131215"/>
    <lineage>
        <taxon>Eukaryota</taxon>
        <taxon>Metazoa</taxon>
        <taxon>Ecdysozoa</taxon>
        <taxon>Arthropoda</taxon>
        <taxon>Hexapoda</taxon>
        <taxon>Insecta</taxon>
        <taxon>Pterygota</taxon>
        <taxon>Neoptera</taxon>
        <taxon>Endopterygota</taxon>
        <taxon>Hymenoptera</taxon>
        <taxon>Apocrita</taxon>
        <taxon>Proctotrupomorpha</taxon>
        <taxon>Chalcidoidea</taxon>
        <taxon>Aphelinidae</taxon>
        <taxon>Aphelininae</taxon>
        <taxon>Eretmocerus</taxon>
    </lineage>
</organism>
<dbReference type="EMBL" id="CM056744">
    <property type="protein sequence ID" value="KAJ8664284.1"/>
    <property type="molecule type" value="Genomic_DNA"/>
</dbReference>
<evidence type="ECO:0000313" key="2">
    <source>
        <dbReference type="Proteomes" id="UP001239111"/>
    </source>
</evidence>
<evidence type="ECO:0000313" key="1">
    <source>
        <dbReference type="EMBL" id="KAJ8664284.1"/>
    </source>
</evidence>
<proteinExistence type="predicted"/>
<sequence length="324" mass="37609">MKLLILLVIINGLYRNVSLQENTTLITDSIFQDTVSLPTFEDLKKHLHKCKTSESPNEVIPSLKGVGQLQNHDIFETQRMNQISPEAYFHLYEAGTSRTPFLVSDDDSTDPGPNVDKEKKQMLRSRRRQTVLCEQCGKIFNYYNNLVVHIRRIHEGKRPFPCDHCEKCFKTKQSLVRHNYVHSGEKPYPCNICGQRFGHPGSRRQHSMAKHGPNYEIKRSFSCVICGKSFKKSQVLSNHMSTHTHERPFECKTCGKSFKRKDYLKVHSRIHITEKPFLGTSYTESLNRGRDLRQPGSCYERNHYVMSQSQLKDTGNKRVNYDQV</sequence>
<gene>
    <name evidence="1" type="ORF">QAD02_005946</name>
</gene>
<reference evidence="1" key="1">
    <citation type="submission" date="2023-04" db="EMBL/GenBank/DDBJ databases">
        <title>A chromosome-level genome assembly of the parasitoid wasp Eretmocerus hayati.</title>
        <authorList>
            <person name="Zhong Y."/>
            <person name="Liu S."/>
            <person name="Liu Y."/>
        </authorList>
    </citation>
    <scope>NUCLEOTIDE SEQUENCE</scope>
    <source>
        <strain evidence="1">ZJU_SS_LIU_2023</strain>
    </source>
</reference>
<dbReference type="Proteomes" id="UP001239111">
    <property type="component" value="Chromosome 4"/>
</dbReference>
<keyword evidence="2" id="KW-1185">Reference proteome</keyword>
<protein>
    <submittedName>
        <fullName evidence="1">Uncharacterized protein</fullName>
    </submittedName>
</protein>